<dbReference type="EMBL" id="PQXJ01000023">
    <property type="protein sequence ID" value="TGO68528.1"/>
    <property type="molecule type" value="Genomic_DNA"/>
</dbReference>
<dbReference type="Proteomes" id="UP000297452">
    <property type="component" value="Unassembled WGS sequence"/>
</dbReference>
<accession>A0A4Z1J4G6</accession>
<reference evidence="1 2" key="1">
    <citation type="submission" date="2017-12" db="EMBL/GenBank/DDBJ databases">
        <title>Comparative genomics of Botrytis spp.</title>
        <authorList>
            <person name="Valero-Jimenez C.A."/>
            <person name="Tapia P."/>
            <person name="Veloso J."/>
            <person name="Silva-Moreno E."/>
            <person name="Staats M."/>
            <person name="Valdes J.H."/>
            <person name="Van Kan J.A.L."/>
        </authorList>
    </citation>
    <scope>NUCLEOTIDE SEQUENCE [LARGE SCALE GENOMIC DNA]</scope>
    <source>
        <strain evidence="1 2">MUCL2120</strain>
    </source>
</reference>
<evidence type="ECO:0000313" key="1">
    <source>
        <dbReference type="EMBL" id="TGO68528.1"/>
    </source>
</evidence>
<evidence type="ECO:0000313" key="2">
    <source>
        <dbReference type="Proteomes" id="UP000297452"/>
    </source>
</evidence>
<dbReference type="AlphaFoldDB" id="A0A4Z1J4G6"/>
<gene>
    <name evidence="1" type="ORF">BOTNAR_0023g00060</name>
</gene>
<comment type="caution">
    <text evidence="1">The sequence shown here is derived from an EMBL/GenBank/DDBJ whole genome shotgun (WGS) entry which is preliminary data.</text>
</comment>
<organism evidence="1 2">
    <name type="scientific">Botryotinia narcissicola</name>
    <dbReference type="NCBI Taxonomy" id="278944"/>
    <lineage>
        <taxon>Eukaryota</taxon>
        <taxon>Fungi</taxon>
        <taxon>Dikarya</taxon>
        <taxon>Ascomycota</taxon>
        <taxon>Pezizomycotina</taxon>
        <taxon>Leotiomycetes</taxon>
        <taxon>Helotiales</taxon>
        <taxon>Sclerotiniaceae</taxon>
        <taxon>Botryotinia</taxon>
    </lineage>
</organism>
<keyword evidence="2" id="KW-1185">Reference proteome</keyword>
<name>A0A4Z1J4G6_9HELO</name>
<protein>
    <submittedName>
        <fullName evidence="1">Uncharacterized protein</fullName>
    </submittedName>
</protein>
<proteinExistence type="predicted"/>
<sequence length="120" mass="13619">MNISNSSFEEWNIREHVHVLISTQGNTRDSVTPRNGNKFEVRPPIWSQYEHSNKFAQFANGFDFISVAVSGVEKGFAYSVKMSACYCKAIYTLIKSEGRIAFAKNLNNLGQDLWRYSSNG</sequence>